<organism evidence="5 6">
    <name type="scientific">Streptomyces kaempferi</name>
    <dbReference type="NCBI Taxonomy" id="333725"/>
    <lineage>
        <taxon>Bacteria</taxon>
        <taxon>Bacillati</taxon>
        <taxon>Actinomycetota</taxon>
        <taxon>Actinomycetes</taxon>
        <taxon>Kitasatosporales</taxon>
        <taxon>Streptomycetaceae</taxon>
        <taxon>Streptomyces</taxon>
    </lineage>
</organism>
<dbReference type="InterPro" id="IPR051534">
    <property type="entry name" value="CBASS_pafABC_assoc_protein"/>
</dbReference>
<dbReference type="Pfam" id="PF08279">
    <property type="entry name" value="HTH_11"/>
    <property type="match status" value="1"/>
</dbReference>
<evidence type="ECO:0000313" key="5">
    <source>
        <dbReference type="EMBL" id="MFD1312591.1"/>
    </source>
</evidence>
<dbReference type="InterPro" id="IPR036388">
    <property type="entry name" value="WH-like_DNA-bd_sf"/>
</dbReference>
<dbReference type="InterPro" id="IPR036390">
    <property type="entry name" value="WH_DNA-bd_sf"/>
</dbReference>
<dbReference type="Pfam" id="PF13280">
    <property type="entry name" value="WYL"/>
    <property type="match status" value="1"/>
</dbReference>
<protein>
    <submittedName>
        <fullName evidence="5">Helix-turn-helix transcriptional regulator</fullName>
    </submittedName>
</protein>
<proteinExistence type="predicted"/>
<dbReference type="PANTHER" id="PTHR34580">
    <property type="match status" value="1"/>
</dbReference>
<sequence length="406" mass="42350">MKADRLVATLLLLQARGRVTVREVAEELEVSERTARRDLEALTSAGVPVYSQRGRGGGWSLVGGARTDLTGFTSREIGALFLAAGPLSASPELRAALRKLMRAVPAPMRPHAEAAAKAILVDGLDWSRTAGGSGPHRHALERAVLDGRQVRLGYAHADLALAEGDLGEDDSGGRGWSGCGSGVRGAGGHGAGGHGSGGHGADEGDSGGSGSGARWSGERMTGERTVDPLGLVSKAGRWYLVAGTGEGLRTFRLSRVTSVEPTGAPVRRPEGFELASAWRELASEVEQRLSAVSVRAHADPDALPVLRQLLGGRLRTGEVQPDGRVAFTADGPSVEVLAAQLAGLGARIEVLGPPEARESLVRLGRSLAAVYGGYGGRHDDQQRDSRFPLGTYYTDDASVPVMAATR</sequence>
<dbReference type="Proteomes" id="UP001597058">
    <property type="component" value="Unassembled WGS sequence"/>
</dbReference>
<dbReference type="InterPro" id="IPR026881">
    <property type="entry name" value="WYL_dom"/>
</dbReference>
<feature type="region of interest" description="Disordered" evidence="3">
    <location>
        <begin position="187"/>
        <end position="222"/>
    </location>
</feature>
<dbReference type="InterPro" id="IPR013196">
    <property type="entry name" value="HTH_11"/>
</dbReference>
<feature type="compositionally biased region" description="Gly residues" evidence="3">
    <location>
        <begin position="187"/>
        <end position="199"/>
    </location>
</feature>
<comment type="caution">
    <text evidence="5">The sequence shown here is derived from an EMBL/GenBank/DDBJ whole genome shotgun (WGS) entry which is preliminary data.</text>
</comment>
<evidence type="ECO:0000256" key="2">
    <source>
        <dbReference type="ARBA" id="ARBA00023163"/>
    </source>
</evidence>
<dbReference type="Gene3D" id="1.10.10.10">
    <property type="entry name" value="Winged helix-like DNA-binding domain superfamily/Winged helix DNA-binding domain"/>
    <property type="match status" value="1"/>
</dbReference>
<dbReference type="PROSITE" id="PS51000">
    <property type="entry name" value="HTH_DEOR_2"/>
    <property type="match status" value="1"/>
</dbReference>
<keyword evidence="2" id="KW-0804">Transcription</keyword>
<dbReference type="RefSeq" id="WP_381233116.1">
    <property type="nucleotide sequence ID" value="NZ_JBHSKH010000008.1"/>
</dbReference>
<dbReference type="SMART" id="SM00420">
    <property type="entry name" value="HTH_DEOR"/>
    <property type="match status" value="1"/>
</dbReference>
<dbReference type="InterPro" id="IPR057727">
    <property type="entry name" value="WCX_dom"/>
</dbReference>
<dbReference type="SUPFAM" id="SSF46785">
    <property type="entry name" value="Winged helix' DNA-binding domain"/>
    <property type="match status" value="1"/>
</dbReference>
<accession>A0ABW3XSK8</accession>
<dbReference type="InterPro" id="IPR001034">
    <property type="entry name" value="DeoR_HTH"/>
</dbReference>
<evidence type="ECO:0000256" key="3">
    <source>
        <dbReference type="SAM" id="MobiDB-lite"/>
    </source>
</evidence>
<gene>
    <name evidence="5" type="ORF">ACFQ5X_43315</name>
</gene>
<reference evidence="6" key="1">
    <citation type="journal article" date="2019" name="Int. J. Syst. Evol. Microbiol.">
        <title>The Global Catalogue of Microorganisms (GCM) 10K type strain sequencing project: providing services to taxonomists for standard genome sequencing and annotation.</title>
        <authorList>
            <consortium name="The Broad Institute Genomics Platform"/>
            <consortium name="The Broad Institute Genome Sequencing Center for Infectious Disease"/>
            <person name="Wu L."/>
            <person name="Ma J."/>
        </authorList>
    </citation>
    <scope>NUCLEOTIDE SEQUENCE [LARGE SCALE GENOMIC DNA]</scope>
    <source>
        <strain evidence="6">CGMCC 4.7020</strain>
    </source>
</reference>
<keyword evidence="6" id="KW-1185">Reference proteome</keyword>
<dbReference type="PANTHER" id="PTHR34580:SF1">
    <property type="entry name" value="PROTEIN PAFC"/>
    <property type="match status" value="1"/>
</dbReference>
<evidence type="ECO:0000313" key="6">
    <source>
        <dbReference type="Proteomes" id="UP001597058"/>
    </source>
</evidence>
<evidence type="ECO:0000259" key="4">
    <source>
        <dbReference type="PROSITE" id="PS51000"/>
    </source>
</evidence>
<dbReference type="Pfam" id="PF25583">
    <property type="entry name" value="WCX"/>
    <property type="match status" value="1"/>
</dbReference>
<keyword evidence="1" id="KW-0805">Transcription regulation</keyword>
<name>A0ABW3XSK8_9ACTN</name>
<evidence type="ECO:0000256" key="1">
    <source>
        <dbReference type="ARBA" id="ARBA00023015"/>
    </source>
</evidence>
<feature type="domain" description="HTH deoR-type" evidence="4">
    <location>
        <begin position="2"/>
        <end position="67"/>
    </location>
</feature>
<dbReference type="EMBL" id="JBHTMM010000127">
    <property type="protein sequence ID" value="MFD1312591.1"/>
    <property type="molecule type" value="Genomic_DNA"/>
</dbReference>